<dbReference type="PANTHER" id="PTHR43236">
    <property type="entry name" value="ANTITOXIN HIGA1"/>
    <property type="match status" value="1"/>
</dbReference>
<dbReference type="SMART" id="SM00530">
    <property type="entry name" value="HTH_XRE"/>
    <property type="match status" value="1"/>
</dbReference>
<dbReference type="InterPro" id="IPR010359">
    <property type="entry name" value="IrrE_HExxH"/>
</dbReference>
<dbReference type="OrthoDB" id="9794834at2"/>
<dbReference type="AlphaFoldDB" id="A0A1I4LMM6"/>
<dbReference type="PROSITE" id="PS50943">
    <property type="entry name" value="HTH_CROC1"/>
    <property type="match status" value="1"/>
</dbReference>
<comment type="similarity">
    <text evidence="1">Belongs to the short-chain fatty acyl-CoA assimilation regulator (ScfR) family.</text>
</comment>
<name>A0A1I4LMM6_9PROT</name>
<feature type="domain" description="HTH cro/C1-type" evidence="2">
    <location>
        <begin position="22"/>
        <end position="77"/>
    </location>
</feature>
<dbReference type="Pfam" id="PF01381">
    <property type="entry name" value="HTH_3"/>
    <property type="match status" value="1"/>
</dbReference>
<reference evidence="4" key="1">
    <citation type="submission" date="2016-10" db="EMBL/GenBank/DDBJ databases">
        <authorList>
            <person name="Varghese N."/>
            <person name="Submissions S."/>
        </authorList>
    </citation>
    <scope>NUCLEOTIDE SEQUENCE [LARGE SCALE GENOMIC DNA]</scope>
    <source>
        <strain evidence="4">Nm44</strain>
    </source>
</reference>
<dbReference type="Proteomes" id="UP000183287">
    <property type="component" value="Unassembled WGS sequence"/>
</dbReference>
<evidence type="ECO:0000313" key="3">
    <source>
        <dbReference type="EMBL" id="SFL92209.1"/>
    </source>
</evidence>
<accession>A0A1I4LMM6</accession>
<dbReference type="InterPro" id="IPR010982">
    <property type="entry name" value="Lambda_DNA-bd_dom_sf"/>
</dbReference>
<evidence type="ECO:0000259" key="2">
    <source>
        <dbReference type="PROSITE" id="PS50943"/>
    </source>
</evidence>
<dbReference type="InterPro" id="IPR001387">
    <property type="entry name" value="Cro/C1-type_HTH"/>
</dbReference>
<keyword evidence="4" id="KW-1185">Reference proteome</keyword>
<gene>
    <name evidence="3" type="ORF">SAMN05421863_100715</name>
</gene>
<proteinExistence type="inferred from homology"/>
<dbReference type="RefSeq" id="WP_074904067.1">
    <property type="nucleotide sequence ID" value="NZ_FOUB01000007.1"/>
</dbReference>
<protein>
    <submittedName>
        <fullName evidence="3">Zn-dependent peptidase ImmA, M78 family</fullName>
    </submittedName>
</protein>
<organism evidence="3 4">
    <name type="scientific">Nitrosomonas communis</name>
    <dbReference type="NCBI Taxonomy" id="44574"/>
    <lineage>
        <taxon>Bacteria</taxon>
        <taxon>Pseudomonadati</taxon>
        <taxon>Pseudomonadota</taxon>
        <taxon>Betaproteobacteria</taxon>
        <taxon>Nitrosomonadales</taxon>
        <taxon>Nitrosomonadaceae</taxon>
        <taxon>Nitrosomonas</taxon>
    </lineage>
</organism>
<dbReference type="Gene3D" id="1.10.260.40">
    <property type="entry name" value="lambda repressor-like DNA-binding domains"/>
    <property type="match status" value="1"/>
</dbReference>
<dbReference type="PANTHER" id="PTHR43236:SF1">
    <property type="entry name" value="BLL7220 PROTEIN"/>
    <property type="match status" value="1"/>
</dbReference>
<dbReference type="CDD" id="cd00093">
    <property type="entry name" value="HTH_XRE"/>
    <property type="match status" value="1"/>
</dbReference>
<evidence type="ECO:0000256" key="1">
    <source>
        <dbReference type="ARBA" id="ARBA00007227"/>
    </source>
</evidence>
<dbReference type="EMBL" id="FOUB01000007">
    <property type="protein sequence ID" value="SFL92209.1"/>
    <property type="molecule type" value="Genomic_DNA"/>
</dbReference>
<evidence type="ECO:0000313" key="4">
    <source>
        <dbReference type="Proteomes" id="UP000183287"/>
    </source>
</evidence>
<dbReference type="InterPro" id="IPR052345">
    <property type="entry name" value="Rad_response_metalloprotease"/>
</dbReference>
<dbReference type="SUPFAM" id="SSF47413">
    <property type="entry name" value="lambda repressor-like DNA-binding domains"/>
    <property type="match status" value="1"/>
</dbReference>
<dbReference type="Gene3D" id="1.10.10.2910">
    <property type="match status" value="1"/>
</dbReference>
<sequence>MLKNISSGTSQKISQKLIGYRVKAAREARQWTQDLLARGLGLKDRQSVSDIENGKRALKPEELLLLSELLEREIEFFIDPFAVAGEAQFSWRVAPEVSEDRLDEFELKAGQWIGLLRWLREQREGRASVLKRALRLSAQSSFEDAHERAESLVAELDLGMIPAETLIEKIEQELDIPVLFVDTINGDDDPSISGATCHIDQMGVILINRNESEARRYYDLAHELFHALTWDAMKPDHRESNSLADRNKDKRIEQLANNFGASLLMPRASLDQLIDPSRAHDIAHLCEVAALLRVAPVALAWRLFNLKLITKDTRHGLSRQKQRHSASGSPKRFSLTFVKMLYEALDNGRLSARKAAKAMGLGLGGLTELFTQYDLTAPFEL</sequence>
<dbReference type="GO" id="GO:0003677">
    <property type="term" value="F:DNA binding"/>
    <property type="evidence" value="ECO:0007669"/>
    <property type="project" value="InterPro"/>
</dbReference>
<dbReference type="Pfam" id="PF06114">
    <property type="entry name" value="Peptidase_M78"/>
    <property type="match status" value="1"/>
</dbReference>